<dbReference type="InterPro" id="IPR000764">
    <property type="entry name" value="Uridine_kinase-like"/>
</dbReference>
<dbReference type="Proteomes" id="UP000824200">
    <property type="component" value="Unassembled WGS sequence"/>
</dbReference>
<comment type="pathway">
    <text evidence="5">Pyrimidine metabolism; CTP biosynthesis via salvage pathway; CTP from cytidine: step 1/3.</text>
</comment>
<comment type="pathway">
    <text evidence="1 5">Pyrimidine metabolism; UMP biosynthesis via salvage pathway; UMP from uridine: step 1/1.</text>
</comment>
<sequence>MDRLIIGIAGGTGSGKTTIAKKIYQSFSKNAVILSHDFYYKPHDELPFEERCKLNYDHPDSLDTDLLVQHLTALKHGEAILHPTYDFSHHCRNDAWERTESAKLIIVEGILIFTDKRLCDLCDIRLFVDTDADVRFIRRLRRDVNSRGRTMESVINQYLKTVKPMHEQFVEPSKTKADLIIPEGGHNLIAISTIVDAINKKLNSRDEQ</sequence>
<evidence type="ECO:0000256" key="2">
    <source>
        <dbReference type="ARBA" id="ARBA00022679"/>
    </source>
</evidence>
<evidence type="ECO:0000259" key="6">
    <source>
        <dbReference type="Pfam" id="PF00485"/>
    </source>
</evidence>
<keyword evidence="4 5" id="KW-0418">Kinase</keyword>
<comment type="caution">
    <text evidence="7">The sequence shown here is derived from an EMBL/GenBank/DDBJ whole genome shotgun (WGS) entry which is preliminary data.</text>
</comment>
<reference evidence="7" key="1">
    <citation type="submission" date="2020-10" db="EMBL/GenBank/DDBJ databases">
        <authorList>
            <person name="Gilroy R."/>
        </authorList>
    </citation>
    <scope>NUCLEOTIDE SEQUENCE</scope>
    <source>
        <strain evidence="7">CHK121-14286</strain>
    </source>
</reference>
<dbReference type="PANTHER" id="PTHR10285">
    <property type="entry name" value="URIDINE KINASE"/>
    <property type="match status" value="1"/>
</dbReference>
<keyword evidence="2 5" id="KW-0808">Transferase</keyword>
<dbReference type="GO" id="GO:0005737">
    <property type="term" value="C:cytoplasm"/>
    <property type="evidence" value="ECO:0007669"/>
    <property type="project" value="UniProtKB-SubCell"/>
</dbReference>
<dbReference type="NCBIfam" id="TIGR00235">
    <property type="entry name" value="udk"/>
    <property type="match status" value="1"/>
</dbReference>
<dbReference type="AlphaFoldDB" id="A0A9D1J8P4"/>
<dbReference type="InterPro" id="IPR027417">
    <property type="entry name" value="P-loop_NTPase"/>
</dbReference>
<dbReference type="NCBIfam" id="NF004018">
    <property type="entry name" value="PRK05480.1"/>
    <property type="match status" value="1"/>
</dbReference>
<evidence type="ECO:0000256" key="3">
    <source>
        <dbReference type="ARBA" id="ARBA00022741"/>
    </source>
</evidence>
<keyword evidence="5" id="KW-0963">Cytoplasm</keyword>
<protein>
    <recommendedName>
        <fullName evidence="5">Uridine kinase</fullName>
        <ecNumber evidence="5">2.7.1.48</ecNumber>
    </recommendedName>
</protein>
<dbReference type="CDD" id="cd02023">
    <property type="entry name" value="UMPK"/>
    <property type="match status" value="1"/>
</dbReference>
<dbReference type="EMBL" id="DVHL01000036">
    <property type="protein sequence ID" value="HIR66127.1"/>
    <property type="molecule type" value="Genomic_DNA"/>
</dbReference>
<keyword evidence="3 5" id="KW-0547">Nucleotide-binding</keyword>
<proteinExistence type="inferred from homology"/>
<accession>A0A9D1J8P4</accession>
<comment type="similarity">
    <text evidence="5">Belongs to the uridine kinase family.</text>
</comment>
<dbReference type="EC" id="2.7.1.48" evidence="5"/>
<dbReference type="Pfam" id="PF00485">
    <property type="entry name" value="PRK"/>
    <property type="match status" value="1"/>
</dbReference>
<dbReference type="Gene3D" id="3.40.50.300">
    <property type="entry name" value="P-loop containing nucleotide triphosphate hydrolases"/>
    <property type="match status" value="1"/>
</dbReference>
<dbReference type="GO" id="GO:0005524">
    <property type="term" value="F:ATP binding"/>
    <property type="evidence" value="ECO:0007669"/>
    <property type="project" value="UniProtKB-KW"/>
</dbReference>
<evidence type="ECO:0000256" key="5">
    <source>
        <dbReference type="RuleBase" id="RU003825"/>
    </source>
</evidence>
<name>A0A9D1J8P4_9BACT</name>
<comment type="catalytic activity">
    <reaction evidence="5">
        <text>cytidine + ATP = CMP + ADP + H(+)</text>
        <dbReference type="Rhea" id="RHEA:24674"/>
        <dbReference type="ChEBI" id="CHEBI:15378"/>
        <dbReference type="ChEBI" id="CHEBI:17562"/>
        <dbReference type="ChEBI" id="CHEBI:30616"/>
        <dbReference type="ChEBI" id="CHEBI:60377"/>
        <dbReference type="ChEBI" id="CHEBI:456216"/>
        <dbReference type="EC" id="2.7.1.48"/>
    </reaction>
</comment>
<dbReference type="SUPFAM" id="SSF52540">
    <property type="entry name" value="P-loop containing nucleoside triphosphate hydrolases"/>
    <property type="match status" value="1"/>
</dbReference>
<organism evidence="7 8">
    <name type="scientific">Candidatus Fimimonas gallinarum</name>
    <dbReference type="NCBI Taxonomy" id="2840821"/>
    <lineage>
        <taxon>Bacteria</taxon>
        <taxon>Pseudomonadati</taxon>
        <taxon>Myxococcota</taxon>
        <taxon>Myxococcia</taxon>
        <taxon>Myxococcales</taxon>
        <taxon>Cystobacterineae</taxon>
        <taxon>Myxococcaceae</taxon>
        <taxon>Myxococcaceae incertae sedis</taxon>
        <taxon>Candidatus Fimimonas</taxon>
    </lineage>
</organism>
<gene>
    <name evidence="7" type="primary">udk</name>
    <name evidence="7" type="ORF">IAC95_04540</name>
</gene>
<dbReference type="InterPro" id="IPR006083">
    <property type="entry name" value="PRK/URK"/>
</dbReference>
<reference evidence="7" key="2">
    <citation type="journal article" date="2021" name="PeerJ">
        <title>Extensive microbial diversity within the chicken gut microbiome revealed by metagenomics and culture.</title>
        <authorList>
            <person name="Gilroy R."/>
            <person name="Ravi A."/>
            <person name="Getino M."/>
            <person name="Pursley I."/>
            <person name="Horton D.L."/>
            <person name="Alikhan N.F."/>
            <person name="Baker D."/>
            <person name="Gharbi K."/>
            <person name="Hall N."/>
            <person name="Watson M."/>
            <person name="Adriaenssens E.M."/>
            <person name="Foster-Nyarko E."/>
            <person name="Jarju S."/>
            <person name="Secka A."/>
            <person name="Antonio M."/>
            <person name="Oren A."/>
            <person name="Chaudhuri R.R."/>
            <person name="La Ragione R."/>
            <person name="Hildebrand F."/>
            <person name="Pallen M.J."/>
        </authorList>
    </citation>
    <scope>NUCLEOTIDE SEQUENCE</scope>
    <source>
        <strain evidence="7">CHK121-14286</strain>
    </source>
</reference>
<evidence type="ECO:0000313" key="7">
    <source>
        <dbReference type="EMBL" id="HIR66127.1"/>
    </source>
</evidence>
<evidence type="ECO:0000256" key="4">
    <source>
        <dbReference type="ARBA" id="ARBA00022777"/>
    </source>
</evidence>
<feature type="domain" description="Phosphoribulokinase/uridine kinase" evidence="6">
    <location>
        <begin position="5"/>
        <end position="189"/>
    </location>
</feature>
<dbReference type="GO" id="GO:0004849">
    <property type="term" value="F:uridine kinase activity"/>
    <property type="evidence" value="ECO:0007669"/>
    <property type="project" value="UniProtKB-EC"/>
</dbReference>
<dbReference type="PRINTS" id="PR00988">
    <property type="entry name" value="URIDINKINASE"/>
</dbReference>
<evidence type="ECO:0000313" key="8">
    <source>
        <dbReference type="Proteomes" id="UP000824200"/>
    </source>
</evidence>
<comment type="subcellular location">
    <subcellularLocation>
        <location evidence="5">Cytoplasm</location>
    </subcellularLocation>
</comment>
<comment type="catalytic activity">
    <reaction evidence="5">
        <text>uridine + ATP = UMP + ADP + H(+)</text>
        <dbReference type="Rhea" id="RHEA:16825"/>
        <dbReference type="ChEBI" id="CHEBI:15378"/>
        <dbReference type="ChEBI" id="CHEBI:16704"/>
        <dbReference type="ChEBI" id="CHEBI:30616"/>
        <dbReference type="ChEBI" id="CHEBI:57865"/>
        <dbReference type="ChEBI" id="CHEBI:456216"/>
        <dbReference type="EC" id="2.7.1.48"/>
    </reaction>
</comment>
<keyword evidence="5" id="KW-0067">ATP-binding</keyword>
<evidence type="ECO:0000256" key="1">
    <source>
        <dbReference type="ARBA" id="ARBA00004690"/>
    </source>
</evidence>